<keyword evidence="11" id="KW-0443">Lipid metabolism</keyword>
<evidence type="ECO:0000256" key="8">
    <source>
        <dbReference type="ARBA" id="ARBA00022832"/>
    </source>
</evidence>
<dbReference type="Gene3D" id="1.10.540.10">
    <property type="entry name" value="Acyl-CoA dehydrogenase/oxidase, N-terminal domain"/>
    <property type="match status" value="1"/>
</dbReference>
<evidence type="ECO:0000313" key="20">
    <source>
        <dbReference type="EMBL" id="CAH0111429.1"/>
    </source>
</evidence>
<dbReference type="GO" id="GO:0005504">
    <property type="term" value="F:fatty acid binding"/>
    <property type="evidence" value="ECO:0007669"/>
    <property type="project" value="TreeGrafter"/>
</dbReference>
<evidence type="ECO:0000256" key="5">
    <source>
        <dbReference type="ARBA" id="ARBA00022630"/>
    </source>
</evidence>
<evidence type="ECO:0000256" key="6">
    <source>
        <dbReference type="ARBA" id="ARBA00022741"/>
    </source>
</evidence>
<keyword evidence="12" id="KW-0576">Peroxisome</keyword>
<evidence type="ECO:0000313" key="21">
    <source>
        <dbReference type="Proteomes" id="UP000789390"/>
    </source>
</evidence>
<evidence type="ECO:0000256" key="13">
    <source>
        <dbReference type="PIRNR" id="PIRNR000168"/>
    </source>
</evidence>
<evidence type="ECO:0000256" key="15">
    <source>
        <dbReference type="PIRSR" id="PIRSR000168-2"/>
    </source>
</evidence>
<feature type="domain" description="Acyl-CoA oxidase C-terminal" evidence="16">
    <location>
        <begin position="508"/>
        <end position="690"/>
    </location>
</feature>
<dbReference type="InterPro" id="IPR055060">
    <property type="entry name" value="ACOX_C_alpha1"/>
</dbReference>
<evidence type="ECO:0000259" key="19">
    <source>
        <dbReference type="Pfam" id="PF22924"/>
    </source>
</evidence>
<protein>
    <recommendedName>
        <fullName evidence="13">Acyl-coenzyme A oxidase</fullName>
    </recommendedName>
</protein>
<dbReference type="SUPFAM" id="SSF47203">
    <property type="entry name" value="Acyl-CoA dehydrogenase C-terminal domain-like"/>
    <property type="match status" value="2"/>
</dbReference>
<dbReference type="Gene3D" id="1.20.140.10">
    <property type="entry name" value="Butyryl-CoA Dehydrogenase, subunit A, domain 3"/>
    <property type="match status" value="2"/>
</dbReference>
<dbReference type="GO" id="GO:0003997">
    <property type="term" value="F:acyl-CoA oxidase activity"/>
    <property type="evidence" value="ECO:0007669"/>
    <property type="project" value="InterPro"/>
</dbReference>
<dbReference type="PIRSF" id="PIRSF000168">
    <property type="entry name" value="Acyl-CoA_oxidase"/>
    <property type="match status" value="1"/>
</dbReference>
<evidence type="ECO:0000256" key="11">
    <source>
        <dbReference type="ARBA" id="ARBA00023098"/>
    </source>
</evidence>
<dbReference type="GO" id="GO:0005777">
    <property type="term" value="C:peroxisome"/>
    <property type="evidence" value="ECO:0007669"/>
    <property type="project" value="UniProtKB-SubCell"/>
</dbReference>
<feature type="binding site" evidence="15">
    <location>
        <position position="161"/>
    </location>
    <ligand>
        <name>FAD</name>
        <dbReference type="ChEBI" id="CHEBI:57692"/>
    </ligand>
</feature>
<dbReference type="InterPro" id="IPR036250">
    <property type="entry name" value="AcylCo_DH-like_C"/>
</dbReference>
<evidence type="ECO:0000256" key="9">
    <source>
        <dbReference type="ARBA" id="ARBA00022840"/>
    </source>
</evidence>
<evidence type="ECO:0000256" key="7">
    <source>
        <dbReference type="ARBA" id="ARBA00022827"/>
    </source>
</evidence>
<dbReference type="PANTHER" id="PTHR10909:SF250">
    <property type="entry name" value="PEROXISOMAL ACYL-COENZYME A OXIDASE 1"/>
    <property type="match status" value="1"/>
</dbReference>
<dbReference type="InterPro" id="IPR012258">
    <property type="entry name" value="Acyl-CoA_oxidase"/>
</dbReference>
<comment type="subcellular location">
    <subcellularLocation>
        <location evidence="2">Peroxisome</location>
    </subcellularLocation>
</comment>
<dbReference type="FunFam" id="2.40.110.10:FF:000003">
    <property type="entry name" value="Acyl-coenzyme A oxidase"/>
    <property type="match status" value="1"/>
</dbReference>
<evidence type="ECO:0000259" key="17">
    <source>
        <dbReference type="Pfam" id="PF02770"/>
    </source>
</evidence>
<comment type="pathway">
    <text evidence="3">Lipid metabolism; peroxisomal fatty acid beta-oxidation.</text>
</comment>
<evidence type="ECO:0000256" key="3">
    <source>
        <dbReference type="ARBA" id="ARBA00004846"/>
    </source>
</evidence>
<feature type="active site" description="Proton acceptor" evidence="14">
    <location>
        <position position="464"/>
    </location>
</feature>
<comment type="caution">
    <text evidence="20">The sequence shown here is derived from an EMBL/GenBank/DDBJ whole genome shotgun (WGS) entry which is preliminary data.</text>
</comment>
<proteinExistence type="inferred from homology"/>
<dbReference type="Pfam" id="PF14749">
    <property type="entry name" value="Acyl-CoA_ox_N"/>
    <property type="match status" value="1"/>
</dbReference>
<dbReference type="InterPro" id="IPR029320">
    <property type="entry name" value="Acyl-CoA_ox_N"/>
</dbReference>
<dbReference type="FunFam" id="1.20.140.10:FF:000005">
    <property type="entry name" value="Acyl-coenzyme A oxidase"/>
    <property type="match status" value="1"/>
</dbReference>
<keyword evidence="9" id="KW-0067">ATP-binding</keyword>
<dbReference type="Proteomes" id="UP000789390">
    <property type="component" value="Unassembled WGS sequence"/>
</dbReference>
<dbReference type="InterPro" id="IPR002655">
    <property type="entry name" value="Acyl-CoA_oxidase_C"/>
</dbReference>
<feature type="domain" description="Acyl-CoA oxidase/dehydrogenase middle" evidence="17">
    <location>
        <begin position="158"/>
        <end position="267"/>
    </location>
</feature>
<keyword evidence="8" id="KW-0276">Fatty acid metabolism</keyword>
<keyword evidence="5 13" id="KW-0285">Flavoprotein</keyword>
<name>A0A8J2RZL5_9CRUS</name>
<organism evidence="20 21">
    <name type="scientific">Daphnia galeata</name>
    <dbReference type="NCBI Taxonomy" id="27404"/>
    <lineage>
        <taxon>Eukaryota</taxon>
        <taxon>Metazoa</taxon>
        <taxon>Ecdysozoa</taxon>
        <taxon>Arthropoda</taxon>
        <taxon>Crustacea</taxon>
        <taxon>Branchiopoda</taxon>
        <taxon>Diplostraca</taxon>
        <taxon>Cladocera</taxon>
        <taxon>Anomopoda</taxon>
        <taxon>Daphniidae</taxon>
        <taxon>Daphnia</taxon>
    </lineage>
</organism>
<evidence type="ECO:0000259" key="18">
    <source>
        <dbReference type="Pfam" id="PF14749"/>
    </source>
</evidence>
<dbReference type="FunFam" id="1.20.140.10:FF:000013">
    <property type="entry name" value="Acyl-coenzyme A oxidase"/>
    <property type="match status" value="1"/>
</dbReference>
<accession>A0A8J2RZL5</accession>
<dbReference type="InterPro" id="IPR046373">
    <property type="entry name" value="Acyl-CoA_Oxase/DH_mid-dom_sf"/>
</dbReference>
<dbReference type="GO" id="GO:0033540">
    <property type="term" value="P:fatty acid beta-oxidation using acyl-CoA oxidase"/>
    <property type="evidence" value="ECO:0007669"/>
    <property type="project" value="TreeGrafter"/>
</dbReference>
<evidence type="ECO:0000256" key="14">
    <source>
        <dbReference type="PIRSR" id="PIRSR000168-1"/>
    </source>
</evidence>
<dbReference type="Pfam" id="PF22924">
    <property type="entry name" value="ACOX_C_alpha1"/>
    <property type="match status" value="2"/>
</dbReference>
<evidence type="ECO:0000259" key="16">
    <source>
        <dbReference type="Pfam" id="PF01756"/>
    </source>
</evidence>
<gene>
    <name evidence="20" type="ORF">DGAL_LOCUS15075</name>
</gene>
<dbReference type="AlphaFoldDB" id="A0A8J2RZL5"/>
<feature type="binding site" evidence="15">
    <location>
        <position position="200"/>
    </location>
    <ligand>
        <name>FAD</name>
        <dbReference type="ChEBI" id="CHEBI:57692"/>
    </ligand>
</feature>
<dbReference type="GO" id="GO:0005524">
    <property type="term" value="F:ATP binding"/>
    <property type="evidence" value="ECO:0007669"/>
    <property type="project" value="UniProtKB-KW"/>
</dbReference>
<comment type="cofactor">
    <cofactor evidence="1">
        <name>FAD</name>
        <dbReference type="ChEBI" id="CHEBI:57692"/>
    </cofactor>
</comment>
<dbReference type="Gene3D" id="2.40.110.10">
    <property type="entry name" value="Butyryl-CoA Dehydrogenase, subunit A, domain 2"/>
    <property type="match status" value="1"/>
</dbReference>
<evidence type="ECO:0000256" key="10">
    <source>
        <dbReference type="ARBA" id="ARBA00023002"/>
    </source>
</evidence>
<keyword evidence="21" id="KW-1185">Reference proteome</keyword>
<feature type="domain" description="Acyl-CoA oxidase C-alpha1" evidence="19">
    <location>
        <begin position="297"/>
        <end position="436"/>
    </location>
</feature>
<dbReference type="Pfam" id="PF01756">
    <property type="entry name" value="ACOX"/>
    <property type="match status" value="1"/>
</dbReference>
<dbReference type="EMBL" id="CAKKLH010000314">
    <property type="protein sequence ID" value="CAH0111429.1"/>
    <property type="molecule type" value="Genomic_DNA"/>
</dbReference>
<feature type="domain" description="Acyl-coenzyme A oxidase N-terminal" evidence="18">
    <location>
        <begin position="22"/>
        <end position="155"/>
    </location>
</feature>
<evidence type="ECO:0000256" key="4">
    <source>
        <dbReference type="ARBA" id="ARBA00006288"/>
    </source>
</evidence>
<feature type="domain" description="Acyl-CoA oxidase C-alpha1" evidence="19">
    <location>
        <begin position="447"/>
        <end position="479"/>
    </location>
</feature>
<dbReference type="GO" id="GO:0055088">
    <property type="term" value="P:lipid homeostasis"/>
    <property type="evidence" value="ECO:0007669"/>
    <property type="project" value="TreeGrafter"/>
</dbReference>
<dbReference type="OrthoDB" id="538336at2759"/>
<evidence type="ECO:0000256" key="2">
    <source>
        <dbReference type="ARBA" id="ARBA00004275"/>
    </source>
</evidence>
<evidence type="ECO:0000256" key="1">
    <source>
        <dbReference type="ARBA" id="ARBA00001974"/>
    </source>
</evidence>
<dbReference type="InterPro" id="IPR037069">
    <property type="entry name" value="AcylCoA_DH/ox_N_sf"/>
</dbReference>
<dbReference type="SUPFAM" id="SSF56645">
    <property type="entry name" value="Acyl-CoA dehydrogenase NM domain-like"/>
    <property type="match status" value="1"/>
</dbReference>
<dbReference type="InterPro" id="IPR009100">
    <property type="entry name" value="AcylCoA_DH/oxidase_NM_dom_sf"/>
</dbReference>
<keyword evidence="10" id="KW-0560">Oxidoreductase</keyword>
<dbReference type="GO" id="GO:0071949">
    <property type="term" value="F:FAD binding"/>
    <property type="evidence" value="ECO:0007669"/>
    <property type="project" value="InterPro"/>
</dbReference>
<reference evidence="20" key="1">
    <citation type="submission" date="2021-11" db="EMBL/GenBank/DDBJ databases">
        <authorList>
            <person name="Schell T."/>
        </authorList>
    </citation>
    <scope>NUCLEOTIDE SEQUENCE</scope>
    <source>
        <strain evidence="20">M5</strain>
    </source>
</reference>
<dbReference type="InterPro" id="IPR006091">
    <property type="entry name" value="Acyl-CoA_Oxase/DH_mid-dom"/>
</dbReference>
<sequence length="693" mass="77925">MAVISLYENPDLKRERQSCHFDKEEITHLIDGGVEKTKYRRELVQYILSDPDLKDPVPIEYLSHKERYDAELKKACLLVQKMRKPVPSVGNYETLRERQKNGKPLDIGVGPAAVILKEGNALGLHFVMFIPAIMGQGTVEQQSKWLPRALNLEIIGTYAQTELGHGTFLRGLETKATYDPDTKEFVLETPSLSAHKWWPGGLGKTSNYAVVMAQLYTKGKCEGIHPFLVQLRDENTHEPLPGISVGEIGPKLGLNSNDNGYLGFDKVRIPRDQLLMKHSQVLEDGTYVKPKNNKLGYATMVYVRVFIVQDMASVLRKAVTIATRYSCVRHQSELKPGEPEPQILDYKAQQNKLFPALAASFAFHFAAENLWNLYHVATENIGKGDLQMLPDLHGMSCAMKALSTSETANFIETLRQSCGGHGYMGIEILIKVMKALRFHQTIFSIVSSGFPRLYGLATASETYEGENTVLWLQVARYLIKTRMDNAGGKSVAYLIDTKLLDGKHADLDLDSMINLFQRVAAGYVDLAMKELEGHSRQGMAPHDAWNQSAVQLIKAAQAHARYLVAECFVRSVKEGKFSGPVRSILNELCEFLLIYWVVERSGDFFMFADLSADQLFKLQSKYMELLGTIRTYAVNLVDSFDIRDEALGSVLGCWDGNAYQRLFDEASKSPLNKTSVHRESFEKYLKPLMKSNL</sequence>
<dbReference type="PANTHER" id="PTHR10909">
    <property type="entry name" value="ELECTRON TRANSPORT OXIDOREDUCTASE"/>
    <property type="match status" value="1"/>
</dbReference>
<dbReference type="Pfam" id="PF02770">
    <property type="entry name" value="Acyl-CoA_dh_M"/>
    <property type="match status" value="1"/>
</dbReference>
<keyword evidence="7 13" id="KW-0274">FAD</keyword>
<comment type="similarity">
    <text evidence="4 13">Belongs to the acyl-CoA oxidase family.</text>
</comment>
<evidence type="ECO:0000256" key="12">
    <source>
        <dbReference type="ARBA" id="ARBA00023140"/>
    </source>
</evidence>
<dbReference type="FunFam" id="1.10.540.10:FF:000006">
    <property type="entry name" value="Acyl-coenzyme A oxidase"/>
    <property type="match status" value="1"/>
</dbReference>
<keyword evidence="6" id="KW-0547">Nucleotide-binding</keyword>